<dbReference type="AlphaFoldDB" id="A0AAV9BJM8"/>
<dbReference type="EMBL" id="JAUJYN010000003">
    <property type="protein sequence ID" value="KAK1276573.1"/>
    <property type="molecule type" value="Genomic_DNA"/>
</dbReference>
<sequence>MGTPRQFDGVSSDFEPFGFMCCGLVGKFDEFGFFEIMGSIKMRPFIGFSGWKYVFFF</sequence>
<keyword evidence="2" id="KW-1185">Reference proteome</keyword>
<name>A0AAV9BJM8_ACOGR</name>
<reference evidence="1" key="2">
    <citation type="submission" date="2023-06" db="EMBL/GenBank/DDBJ databases">
        <authorList>
            <person name="Ma L."/>
            <person name="Liu K.-W."/>
            <person name="Li Z."/>
            <person name="Hsiao Y.-Y."/>
            <person name="Qi Y."/>
            <person name="Fu T."/>
            <person name="Tang G."/>
            <person name="Zhang D."/>
            <person name="Sun W.-H."/>
            <person name="Liu D.-K."/>
            <person name="Li Y."/>
            <person name="Chen G.-Z."/>
            <person name="Liu X.-D."/>
            <person name="Liao X.-Y."/>
            <person name="Jiang Y.-T."/>
            <person name="Yu X."/>
            <person name="Hao Y."/>
            <person name="Huang J."/>
            <person name="Zhao X.-W."/>
            <person name="Ke S."/>
            <person name="Chen Y.-Y."/>
            <person name="Wu W.-L."/>
            <person name="Hsu J.-L."/>
            <person name="Lin Y.-F."/>
            <person name="Huang M.-D."/>
            <person name="Li C.-Y."/>
            <person name="Huang L."/>
            <person name="Wang Z.-W."/>
            <person name="Zhao X."/>
            <person name="Zhong W.-Y."/>
            <person name="Peng D.-H."/>
            <person name="Ahmad S."/>
            <person name="Lan S."/>
            <person name="Zhang J.-S."/>
            <person name="Tsai W.-C."/>
            <person name="Van De Peer Y."/>
            <person name="Liu Z.-J."/>
        </authorList>
    </citation>
    <scope>NUCLEOTIDE SEQUENCE</scope>
    <source>
        <strain evidence="1">SCP</strain>
        <tissue evidence="1">Leaves</tissue>
    </source>
</reference>
<comment type="caution">
    <text evidence="1">The sequence shown here is derived from an EMBL/GenBank/DDBJ whole genome shotgun (WGS) entry which is preliminary data.</text>
</comment>
<dbReference type="Proteomes" id="UP001179952">
    <property type="component" value="Unassembled WGS sequence"/>
</dbReference>
<reference evidence="1" key="1">
    <citation type="journal article" date="2023" name="Nat. Commun.">
        <title>Diploid and tetraploid genomes of Acorus and the evolution of monocots.</title>
        <authorList>
            <person name="Ma L."/>
            <person name="Liu K.W."/>
            <person name="Li Z."/>
            <person name="Hsiao Y.Y."/>
            <person name="Qi Y."/>
            <person name="Fu T."/>
            <person name="Tang G.D."/>
            <person name="Zhang D."/>
            <person name="Sun W.H."/>
            <person name="Liu D.K."/>
            <person name="Li Y."/>
            <person name="Chen G.Z."/>
            <person name="Liu X.D."/>
            <person name="Liao X.Y."/>
            <person name="Jiang Y.T."/>
            <person name="Yu X."/>
            <person name="Hao Y."/>
            <person name="Huang J."/>
            <person name="Zhao X.W."/>
            <person name="Ke S."/>
            <person name="Chen Y.Y."/>
            <person name="Wu W.L."/>
            <person name="Hsu J.L."/>
            <person name="Lin Y.F."/>
            <person name="Huang M.D."/>
            <person name="Li C.Y."/>
            <person name="Huang L."/>
            <person name="Wang Z.W."/>
            <person name="Zhao X."/>
            <person name="Zhong W.Y."/>
            <person name="Peng D.H."/>
            <person name="Ahmad S."/>
            <person name="Lan S."/>
            <person name="Zhang J.S."/>
            <person name="Tsai W.C."/>
            <person name="Van de Peer Y."/>
            <person name="Liu Z.J."/>
        </authorList>
    </citation>
    <scope>NUCLEOTIDE SEQUENCE</scope>
    <source>
        <strain evidence="1">SCP</strain>
    </source>
</reference>
<proteinExistence type="predicted"/>
<gene>
    <name evidence="1" type="ORF">QJS04_geneDACA011788</name>
</gene>
<evidence type="ECO:0000313" key="2">
    <source>
        <dbReference type="Proteomes" id="UP001179952"/>
    </source>
</evidence>
<accession>A0AAV9BJM8</accession>
<protein>
    <recommendedName>
        <fullName evidence="3">NADH dehydrogenase subunit 1</fullName>
    </recommendedName>
</protein>
<evidence type="ECO:0000313" key="1">
    <source>
        <dbReference type="EMBL" id="KAK1276573.1"/>
    </source>
</evidence>
<organism evidence="1 2">
    <name type="scientific">Acorus gramineus</name>
    <name type="common">Dwarf sweet flag</name>
    <dbReference type="NCBI Taxonomy" id="55184"/>
    <lineage>
        <taxon>Eukaryota</taxon>
        <taxon>Viridiplantae</taxon>
        <taxon>Streptophyta</taxon>
        <taxon>Embryophyta</taxon>
        <taxon>Tracheophyta</taxon>
        <taxon>Spermatophyta</taxon>
        <taxon>Magnoliopsida</taxon>
        <taxon>Liliopsida</taxon>
        <taxon>Acoraceae</taxon>
        <taxon>Acorus</taxon>
    </lineage>
</organism>
<evidence type="ECO:0008006" key="3">
    <source>
        <dbReference type="Google" id="ProtNLM"/>
    </source>
</evidence>